<dbReference type="InterPro" id="IPR027051">
    <property type="entry name" value="XdhC_Rossmann_dom"/>
</dbReference>
<feature type="domain" description="XdhC Rossmann" evidence="2">
    <location>
        <begin position="207"/>
        <end position="352"/>
    </location>
</feature>
<dbReference type="AlphaFoldDB" id="A0AAU8J7D4"/>
<organism evidence="3">
    <name type="scientific">Planktothricoides raciborskii GIHE-MW2</name>
    <dbReference type="NCBI Taxonomy" id="2792601"/>
    <lineage>
        <taxon>Bacteria</taxon>
        <taxon>Bacillati</taxon>
        <taxon>Cyanobacteriota</taxon>
        <taxon>Cyanophyceae</taxon>
        <taxon>Oscillatoriophycideae</taxon>
        <taxon>Oscillatoriales</taxon>
        <taxon>Oscillatoriaceae</taxon>
        <taxon>Planktothricoides</taxon>
    </lineage>
</organism>
<name>A0AAU8J7D4_9CYAN</name>
<protein>
    <submittedName>
        <fullName evidence="3">XdhC/CoxI family protein</fullName>
    </submittedName>
</protein>
<dbReference type="Gene3D" id="3.40.50.720">
    <property type="entry name" value="NAD(P)-binding Rossmann-like Domain"/>
    <property type="match status" value="1"/>
</dbReference>
<evidence type="ECO:0000313" key="3">
    <source>
        <dbReference type="EMBL" id="XCM34630.1"/>
    </source>
</evidence>
<dbReference type="InterPro" id="IPR052698">
    <property type="entry name" value="MoCofactor_Util/Proc"/>
</dbReference>
<dbReference type="RefSeq" id="WP_054469158.1">
    <property type="nucleotide sequence ID" value="NZ_CP159837.1"/>
</dbReference>
<dbReference type="Pfam" id="PF13478">
    <property type="entry name" value="XdhC_C"/>
    <property type="match status" value="1"/>
</dbReference>
<dbReference type="Pfam" id="PF02625">
    <property type="entry name" value="XdhC_CoxI"/>
    <property type="match status" value="1"/>
</dbReference>
<reference evidence="3" key="1">
    <citation type="submission" date="2024-07" db="EMBL/GenBank/DDBJ databases">
        <authorList>
            <person name="Kim Y.J."/>
            <person name="Jeong J.Y."/>
        </authorList>
    </citation>
    <scope>NUCLEOTIDE SEQUENCE</scope>
    <source>
        <strain evidence="3">GIHE-MW2</strain>
    </source>
</reference>
<evidence type="ECO:0000259" key="1">
    <source>
        <dbReference type="Pfam" id="PF02625"/>
    </source>
</evidence>
<gene>
    <name evidence="3" type="ORF">ABWT76_003242</name>
</gene>
<accession>A0AAU8J7D4</accession>
<proteinExistence type="predicted"/>
<dbReference type="PANTHER" id="PTHR30388:SF4">
    <property type="entry name" value="MOLYBDENUM COFACTOR INSERTION CHAPERONE PAOD"/>
    <property type="match status" value="1"/>
</dbReference>
<evidence type="ECO:0000259" key="2">
    <source>
        <dbReference type="Pfam" id="PF13478"/>
    </source>
</evidence>
<dbReference type="PANTHER" id="PTHR30388">
    <property type="entry name" value="ALDEHYDE OXIDOREDUCTASE MOLYBDENUM COFACTOR ASSEMBLY PROTEIN"/>
    <property type="match status" value="1"/>
</dbReference>
<dbReference type="EMBL" id="CP159837">
    <property type="protein sequence ID" value="XCM34630.1"/>
    <property type="molecule type" value="Genomic_DNA"/>
</dbReference>
<sequence>MKEVIQEIQHWFAQGHEVAIATVVAKEGSSPRELGAVLVVNDAGEVAGSVSGGCVESAVVDEAIACLADGIPRLLNYGITDELGLAVGLTCGGTTDIFVDRLKPGLFFDRLVAAIQNQSAFALCTAVSGPNIGAKMLIFGDSSQPPIASLGNSAWDFLVSQDAKVFLTKGLTQLRDYGNLEECDPGETPSTQATQVFIQSFLPPPRLIIIGAIDFSSALCQVGKLLGYHVTICDARSRFATVARFPQADQVEIEWPHHYIESIESTAIDSRTAIVVLTHDPKFDIPALRAAVRTNAGYIGAIGSRRTHSDRVRRLQEIGMDPADMARISSPIGLDIGANTPEETAISIFAEIIALRSGREGGRLTGGNQPIHPR</sequence>
<dbReference type="InterPro" id="IPR003777">
    <property type="entry name" value="XdhC_CoxI"/>
</dbReference>
<feature type="domain" description="XdhC- CoxI" evidence="1">
    <location>
        <begin position="11"/>
        <end position="78"/>
    </location>
</feature>